<evidence type="ECO:0000256" key="3">
    <source>
        <dbReference type="ARBA" id="ARBA00023002"/>
    </source>
</evidence>
<evidence type="ECO:0000256" key="1">
    <source>
        <dbReference type="ARBA" id="ARBA00022630"/>
    </source>
</evidence>
<accession>A0ABR2XRC6</accession>
<gene>
    <name evidence="4" type="ORF">SCAR479_07062</name>
</gene>
<dbReference type="PANTHER" id="PTHR23023">
    <property type="entry name" value="DIMETHYLANILINE MONOOXYGENASE"/>
    <property type="match status" value="1"/>
</dbReference>
<dbReference type="SUPFAM" id="SSF51905">
    <property type="entry name" value="FAD/NAD(P)-binding domain"/>
    <property type="match status" value="1"/>
</dbReference>
<dbReference type="InterPro" id="IPR050346">
    <property type="entry name" value="FMO-like"/>
</dbReference>
<keyword evidence="3" id="KW-0560">Oxidoreductase</keyword>
<sequence>MDQSYDLIVVGAGWFGLAVAKACIELRPDDNIAVLESAGSCGGTWAEHRLYPGLKSNNMLGTYEYPDFPMSEEIYGVRPNNHIPGTVLNRYLTDYARHFGFLNRVKFHHQVDGVGSTKSGDWILTVTTPDGQKRIETAKLVLATGLTSTPNMPKYKGADSFEAPLYHAKEFCDRADTLKGIKNAVVVGGAKSAFDVAHACVEAGCTVDLVIRPDGHGPVWIAPPFVTPLKRRLDKLLFVRWMTWFSPCPWGAEDGYAGPRNFLHGTAIGRFLVKSFWNTLSSDVIKANDYDSHPELQKLKPWNATFWIGSGLSILNYSTPLFDMVKEGKIRVHIQNIDHLEGKKVVLDDSTTLDVDVMICSTGWKKESSLKITGLDAAGLSLPVSEKELAQLNQEADQKVLSMFPLLKDQPKLRFEEKMGEPLRFYRFAIPPVSVAKRNLAFAGMISTVGTAVCASVQGLWISMFLDKKLDRLAKSDEEIAQEVMLHTQWGRWRYPCGYGASLPDFVFDSLPYVDLLLKDMGLNNHRKGGMIAELTSSYEPGDFAGLFTEWKEQHADVKF</sequence>
<dbReference type="Proteomes" id="UP001465668">
    <property type="component" value="Unassembled WGS sequence"/>
</dbReference>
<keyword evidence="1" id="KW-0285">Flavoprotein</keyword>
<dbReference type="InterPro" id="IPR036188">
    <property type="entry name" value="FAD/NAD-bd_sf"/>
</dbReference>
<dbReference type="Pfam" id="PF13738">
    <property type="entry name" value="Pyr_redox_3"/>
    <property type="match status" value="1"/>
</dbReference>
<evidence type="ECO:0000313" key="4">
    <source>
        <dbReference type="EMBL" id="KAK9776156.1"/>
    </source>
</evidence>
<keyword evidence="5" id="KW-1185">Reference proteome</keyword>
<reference evidence="4 5" key="1">
    <citation type="submission" date="2024-02" db="EMBL/GenBank/DDBJ databases">
        <title>First draft genome assembly of two strains of Seiridium cardinale.</title>
        <authorList>
            <person name="Emiliani G."/>
            <person name="Scali E."/>
        </authorList>
    </citation>
    <scope>NUCLEOTIDE SEQUENCE [LARGE SCALE GENOMIC DNA]</scope>
    <source>
        <strain evidence="4 5">BM-138-000479</strain>
    </source>
</reference>
<proteinExistence type="predicted"/>
<organism evidence="4 5">
    <name type="scientific">Seiridium cardinale</name>
    <dbReference type="NCBI Taxonomy" id="138064"/>
    <lineage>
        <taxon>Eukaryota</taxon>
        <taxon>Fungi</taxon>
        <taxon>Dikarya</taxon>
        <taxon>Ascomycota</taxon>
        <taxon>Pezizomycotina</taxon>
        <taxon>Sordariomycetes</taxon>
        <taxon>Xylariomycetidae</taxon>
        <taxon>Amphisphaeriales</taxon>
        <taxon>Sporocadaceae</taxon>
        <taxon>Seiridium</taxon>
    </lineage>
</organism>
<comment type="caution">
    <text evidence="4">The sequence shown here is derived from an EMBL/GenBank/DDBJ whole genome shotgun (WGS) entry which is preliminary data.</text>
</comment>
<protein>
    <submittedName>
        <fullName evidence="4">FAD/NAD(P)-binding domain-containing protein</fullName>
    </submittedName>
</protein>
<dbReference type="EMBL" id="JARVKM010000029">
    <property type="protein sequence ID" value="KAK9776156.1"/>
    <property type="molecule type" value="Genomic_DNA"/>
</dbReference>
<keyword evidence="2" id="KW-0274">FAD</keyword>
<name>A0ABR2XRC6_9PEZI</name>
<evidence type="ECO:0000256" key="2">
    <source>
        <dbReference type="ARBA" id="ARBA00022827"/>
    </source>
</evidence>
<evidence type="ECO:0000313" key="5">
    <source>
        <dbReference type="Proteomes" id="UP001465668"/>
    </source>
</evidence>
<dbReference type="Gene3D" id="3.50.50.60">
    <property type="entry name" value="FAD/NAD(P)-binding domain"/>
    <property type="match status" value="1"/>
</dbReference>